<dbReference type="PANTHER" id="PTHR35454:SF2">
    <property type="entry name" value="AGAP005206-PA"/>
    <property type="match status" value="1"/>
</dbReference>
<dbReference type="InterPro" id="IPR016187">
    <property type="entry name" value="CTDL_fold"/>
</dbReference>
<dbReference type="PANTHER" id="PTHR35454">
    <property type="entry name" value="AGAP005206-PA"/>
    <property type="match status" value="1"/>
</dbReference>
<dbReference type="HOGENOM" id="CLU_1200910_0_0_1"/>
<evidence type="ECO:0000259" key="1">
    <source>
        <dbReference type="Pfam" id="PF06482"/>
    </source>
</evidence>
<dbReference type="Pfam" id="PF06482">
    <property type="entry name" value="Endostatin"/>
    <property type="match status" value="1"/>
</dbReference>
<keyword evidence="3" id="KW-1185">Reference proteome</keyword>
<proteinExistence type="predicted"/>
<dbReference type="InterPro" id="IPR016186">
    <property type="entry name" value="C-type_lectin-like/link_sf"/>
</dbReference>
<organism evidence="2 3">
    <name type="scientific">Daphnia pulex</name>
    <name type="common">Water flea</name>
    <dbReference type="NCBI Taxonomy" id="6669"/>
    <lineage>
        <taxon>Eukaryota</taxon>
        <taxon>Metazoa</taxon>
        <taxon>Ecdysozoa</taxon>
        <taxon>Arthropoda</taxon>
        <taxon>Crustacea</taxon>
        <taxon>Branchiopoda</taxon>
        <taxon>Diplostraca</taxon>
        <taxon>Cladocera</taxon>
        <taxon>Anomopoda</taxon>
        <taxon>Daphniidae</taxon>
        <taxon>Daphnia</taxon>
    </lineage>
</organism>
<dbReference type="KEGG" id="dpx:DAPPUDRAFT_269364"/>
<dbReference type="InterPro" id="IPR010515">
    <property type="entry name" value="Collagenase_NC10/endostatin"/>
</dbReference>
<dbReference type="Gene3D" id="3.10.100.10">
    <property type="entry name" value="Mannose-Binding Protein A, subunit A"/>
    <property type="match status" value="1"/>
</dbReference>
<dbReference type="EMBL" id="GL733290">
    <property type="protein sequence ID" value="EFX62953.1"/>
    <property type="molecule type" value="Genomic_DNA"/>
</dbReference>
<protein>
    <recommendedName>
        <fullName evidence="1">Collagenase NC10/endostatin domain-containing protein</fullName>
    </recommendedName>
</protein>
<accession>E9HZ77</accession>
<feature type="domain" description="Collagenase NC10/endostatin" evidence="1">
    <location>
        <begin position="116"/>
        <end position="197"/>
    </location>
</feature>
<dbReference type="InParanoid" id="E9HZ77"/>
<dbReference type="Proteomes" id="UP000000305">
    <property type="component" value="Unassembled WGS sequence"/>
</dbReference>
<dbReference type="OrthoDB" id="6386847at2759"/>
<evidence type="ECO:0000313" key="2">
    <source>
        <dbReference type="EMBL" id="EFX62953.1"/>
    </source>
</evidence>
<dbReference type="eggNOG" id="KOG3546">
    <property type="taxonomic scope" value="Eukaryota"/>
</dbReference>
<name>E9HZ77_DAPPU</name>
<reference evidence="2 3" key="1">
    <citation type="journal article" date="2011" name="Science">
        <title>The ecoresponsive genome of Daphnia pulex.</title>
        <authorList>
            <person name="Colbourne J.K."/>
            <person name="Pfrender M.E."/>
            <person name="Gilbert D."/>
            <person name="Thomas W.K."/>
            <person name="Tucker A."/>
            <person name="Oakley T.H."/>
            <person name="Tokishita S."/>
            <person name="Aerts A."/>
            <person name="Arnold G.J."/>
            <person name="Basu M.K."/>
            <person name="Bauer D.J."/>
            <person name="Caceres C.E."/>
            <person name="Carmel L."/>
            <person name="Casola C."/>
            <person name="Choi J.H."/>
            <person name="Detter J.C."/>
            <person name="Dong Q."/>
            <person name="Dusheyko S."/>
            <person name="Eads B.D."/>
            <person name="Frohlich T."/>
            <person name="Geiler-Samerotte K.A."/>
            <person name="Gerlach D."/>
            <person name="Hatcher P."/>
            <person name="Jogdeo S."/>
            <person name="Krijgsveld J."/>
            <person name="Kriventseva E.V."/>
            <person name="Kultz D."/>
            <person name="Laforsch C."/>
            <person name="Lindquist E."/>
            <person name="Lopez J."/>
            <person name="Manak J.R."/>
            <person name="Muller J."/>
            <person name="Pangilinan J."/>
            <person name="Patwardhan R.P."/>
            <person name="Pitluck S."/>
            <person name="Pritham E.J."/>
            <person name="Rechtsteiner A."/>
            <person name="Rho M."/>
            <person name="Rogozin I.B."/>
            <person name="Sakarya O."/>
            <person name="Salamov A."/>
            <person name="Schaack S."/>
            <person name="Shapiro H."/>
            <person name="Shiga Y."/>
            <person name="Skalitzky C."/>
            <person name="Smith Z."/>
            <person name="Souvorov A."/>
            <person name="Sung W."/>
            <person name="Tang Z."/>
            <person name="Tsuchiya D."/>
            <person name="Tu H."/>
            <person name="Vos H."/>
            <person name="Wang M."/>
            <person name="Wolf Y.I."/>
            <person name="Yamagata H."/>
            <person name="Yamada T."/>
            <person name="Ye Y."/>
            <person name="Shaw J.R."/>
            <person name="Andrews J."/>
            <person name="Crease T.J."/>
            <person name="Tang H."/>
            <person name="Lucas S.M."/>
            <person name="Robertson H.M."/>
            <person name="Bork P."/>
            <person name="Koonin E.V."/>
            <person name="Zdobnov E.M."/>
            <person name="Grigoriev I.V."/>
            <person name="Lynch M."/>
            <person name="Boore J.L."/>
        </authorList>
    </citation>
    <scope>NUCLEOTIDE SEQUENCE [LARGE SCALE GENOMIC DNA]</scope>
</reference>
<gene>
    <name evidence="2" type="ORF">DAPPUDRAFT_269364</name>
</gene>
<sequence>MKNGKELSANSVPPGGDSANFAELVVRFGKINKKSNSAKTNSANVKFAESSNAAQSSATICPVPEMKKVFGDWSIEDQERLPSIFKIGVDGDFTKLVAQFPNQTVDSNEFLSATNGQYVDGTLPSGAGPSGERQLDSYCDAWTSSDDKTLGVATSLIASSPSSHQQQQQTSGGGGGKLLAQDKLSCQNRFVVLCIEATSQGVATGGSGRVKRTAEHIISEDHYQAHLQSLF</sequence>
<evidence type="ECO:0000313" key="3">
    <source>
        <dbReference type="Proteomes" id="UP000000305"/>
    </source>
</evidence>
<dbReference type="SUPFAM" id="SSF56436">
    <property type="entry name" value="C-type lectin-like"/>
    <property type="match status" value="1"/>
</dbReference>
<dbReference type="AlphaFoldDB" id="E9HZ77"/>